<evidence type="ECO:0000256" key="1">
    <source>
        <dbReference type="SAM" id="MobiDB-lite"/>
    </source>
</evidence>
<accession>A0A812CU28</accession>
<proteinExistence type="predicted"/>
<evidence type="ECO:0000313" key="4">
    <source>
        <dbReference type="Proteomes" id="UP000597762"/>
    </source>
</evidence>
<gene>
    <name evidence="3" type="ORF">SPHA_41044</name>
</gene>
<keyword evidence="2" id="KW-0812">Transmembrane</keyword>
<comment type="caution">
    <text evidence="3">The sequence shown here is derived from an EMBL/GenBank/DDBJ whole genome shotgun (WGS) entry which is preliminary data.</text>
</comment>
<keyword evidence="4" id="KW-1185">Reference proteome</keyword>
<name>A0A812CU28_ACAPH</name>
<dbReference type="EMBL" id="CAHIKZ030001960">
    <property type="protein sequence ID" value="CAE1278094.1"/>
    <property type="molecule type" value="Genomic_DNA"/>
</dbReference>
<protein>
    <submittedName>
        <fullName evidence="3">Uncharacterized protein</fullName>
    </submittedName>
</protein>
<keyword evidence="2" id="KW-1133">Transmembrane helix</keyword>
<dbReference type="Proteomes" id="UP000597762">
    <property type="component" value="Unassembled WGS sequence"/>
</dbReference>
<feature type="region of interest" description="Disordered" evidence="1">
    <location>
        <begin position="1"/>
        <end position="22"/>
    </location>
</feature>
<evidence type="ECO:0000256" key="2">
    <source>
        <dbReference type="SAM" id="Phobius"/>
    </source>
</evidence>
<sequence>MCLHTTWGQKRTPGLSGSAGPTSRAIQASKRHHTRKGIHCSPIATGMFLLATPFARSKLQFFLLFPLFSSYFLSFLFDVAVRKTHIVLSFFTSCVPFASFATAFSTRCCAIANAASVGEQNCFSPGSSWSAMVFSLNSAGKVEHWHRWFPVSLVETALPKELRPHMTAAEIKVFLDAPLESLDSKQALCLPGRMVSAIRSKRRRFLISDPTCDCGT</sequence>
<reference evidence="3" key="1">
    <citation type="submission" date="2021-01" db="EMBL/GenBank/DDBJ databases">
        <authorList>
            <person name="Li R."/>
            <person name="Bekaert M."/>
        </authorList>
    </citation>
    <scope>NUCLEOTIDE SEQUENCE</scope>
    <source>
        <strain evidence="3">Farmed</strain>
    </source>
</reference>
<keyword evidence="2" id="KW-0472">Membrane</keyword>
<organism evidence="3 4">
    <name type="scientific">Acanthosepion pharaonis</name>
    <name type="common">Pharaoh cuttlefish</name>
    <name type="synonym">Sepia pharaonis</name>
    <dbReference type="NCBI Taxonomy" id="158019"/>
    <lineage>
        <taxon>Eukaryota</taxon>
        <taxon>Metazoa</taxon>
        <taxon>Spiralia</taxon>
        <taxon>Lophotrochozoa</taxon>
        <taxon>Mollusca</taxon>
        <taxon>Cephalopoda</taxon>
        <taxon>Coleoidea</taxon>
        <taxon>Decapodiformes</taxon>
        <taxon>Sepiida</taxon>
        <taxon>Sepiina</taxon>
        <taxon>Sepiidae</taxon>
        <taxon>Acanthosepion</taxon>
    </lineage>
</organism>
<evidence type="ECO:0000313" key="3">
    <source>
        <dbReference type="EMBL" id="CAE1278094.1"/>
    </source>
</evidence>
<dbReference type="AlphaFoldDB" id="A0A812CU28"/>
<feature type="transmembrane region" description="Helical" evidence="2">
    <location>
        <begin position="61"/>
        <end position="79"/>
    </location>
</feature>